<proteinExistence type="predicted"/>
<dbReference type="InterPro" id="IPR027417">
    <property type="entry name" value="P-loop_NTPase"/>
</dbReference>
<evidence type="ECO:0000313" key="2">
    <source>
        <dbReference type="Proteomes" id="UP000886758"/>
    </source>
</evidence>
<name>A0A9D1KIH9_9MOLU</name>
<reference evidence="1" key="2">
    <citation type="journal article" date="2021" name="PeerJ">
        <title>Extensive microbial diversity within the chicken gut microbiome revealed by metagenomics and culture.</title>
        <authorList>
            <person name="Gilroy R."/>
            <person name="Ravi A."/>
            <person name="Getino M."/>
            <person name="Pursley I."/>
            <person name="Horton D.L."/>
            <person name="Alikhan N.F."/>
            <person name="Baker D."/>
            <person name="Gharbi K."/>
            <person name="Hall N."/>
            <person name="Watson M."/>
            <person name="Adriaenssens E.M."/>
            <person name="Foster-Nyarko E."/>
            <person name="Jarju S."/>
            <person name="Secka A."/>
            <person name="Antonio M."/>
            <person name="Oren A."/>
            <person name="Chaudhuri R.R."/>
            <person name="La Ragione R."/>
            <person name="Hildebrand F."/>
            <person name="Pallen M.J."/>
        </authorList>
    </citation>
    <scope>NUCLEOTIDE SEQUENCE</scope>
    <source>
        <strain evidence="1">ChiW17-6978</strain>
    </source>
</reference>
<reference evidence="1" key="1">
    <citation type="submission" date="2020-10" db="EMBL/GenBank/DDBJ databases">
        <authorList>
            <person name="Gilroy R."/>
        </authorList>
    </citation>
    <scope>NUCLEOTIDE SEQUENCE</scope>
    <source>
        <strain evidence="1">ChiW17-6978</strain>
    </source>
</reference>
<dbReference type="AlphaFoldDB" id="A0A9D1KIH9"/>
<sequence length="296" mass="33162">MKKIAYFSYKGGAGRSSLAYNTIPLLADALNATAENPIVLIDLDVDSAGLTFLLGCHSNPDVYSTQDVVSGAIPGRLMNKDEVPLKNHPFFSQLIPVGTRFGLRGADRNASILFLPVKTGMNLEFDATYDQAENYLYNVAKLCNHYGCKALVLDTPTGDQLTAKWALDISKEILVTMKITYQFRHGTVDFLRRKDREYAMKNFILVPNCVPTEEIMIDGVPYNYEAVRKEIITSTRDSIRNNDVNVEMLENGCFGIPEVKRFKLKEGILYTLENLTDDEKAAYDMYAKVTGILARE</sequence>
<dbReference type="EMBL" id="DVLF01000154">
    <property type="protein sequence ID" value="HIT50345.1"/>
    <property type="molecule type" value="Genomic_DNA"/>
</dbReference>
<dbReference type="Proteomes" id="UP000886758">
    <property type="component" value="Unassembled WGS sequence"/>
</dbReference>
<accession>A0A9D1KIH9</accession>
<protein>
    <submittedName>
        <fullName evidence="1">Uncharacterized protein</fullName>
    </submittedName>
</protein>
<evidence type="ECO:0000313" key="1">
    <source>
        <dbReference type="EMBL" id="HIT50345.1"/>
    </source>
</evidence>
<dbReference type="SUPFAM" id="SSF52540">
    <property type="entry name" value="P-loop containing nucleoside triphosphate hydrolases"/>
    <property type="match status" value="1"/>
</dbReference>
<comment type="caution">
    <text evidence="1">The sequence shown here is derived from an EMBL/GenBank/DDBJ whole genome shotgun (WGS) entry which is preliminary data.</text>
</comment>
<organism evidence="1 2">
    <name type="scientific">Candidatus Pelethenecus faecipullorum</name>
    <dbReference type="NCBI Taxonomy" id="2840900"/>
    <lineage>
        <taxon>Bacteria</taxon>
        <taxon>Bacillati</taxon>
        <taxon>Mycoplasmatota</taxon>
        <taxon>Mollicutes</taxon>
        <taxon>Candidatus Pelethenecus</taxon>
    </lineage>
</organism>
<gene>
    <name evidence="1" type="ORF">IAD46_04900</name>
</gene>
<dbReference type="Gene3D" id="3.40.50.300">
    <property type="entry name" value="P-loop containing nucleotide triphosphate hydrolases"/>
    <property type="match status" value="1"/>
</dbReference>